<keyword evidence="4 7" id="KW-0418">Kinase</keyword>
<evidence type="ECO:0000259" key="6">
    <source>
        <dbReference type="PROSITE" id="PS50011"/>
    </source>
</evidence>
<dbReference type="GeneID" id="25908347"/>
<keyword evidence="7" id="KW-0723">Serine/threonine-protein kinase</keyword>
<keyword evidence="2" id="KW-0808">Transferase</keyword>
<dbReference type="PANTHER" id="PTHR43671:SF13">
    <property type="entry name" value="SERINE_THREONINE-PROTEIN KINASE NEK2"/>
    <property type="match status" value="1"/>
</dbReference>
<dbReference type="Gene3D" id="1.10.510.10">
    <property type="entry name" value="Transferase(Phosphotransferase) domain 1"/>
    <property type="match status" value="1"/>
</dbReference>
<keyword evidence="5" id="KW-0067">ATP-binding</keyword>
<sequence length="182" mass="19999">MGNFYQVNLLSDRQGRTVRLVTDSDGKRVVIKSYNLTTSTHLSHFIEMCSKTGDLKPENIFLTSTLEAVLGDFDVVRDANGSISDASGVTCHYRSPEISDGLVSRIAKSADVYSLGLLLRELFNGVSLSGIYKTVSDEDIASLCARMVAEHPIVRPTLPEVASMPVFSEVKSARLRFAVRHM</sequence>
<dbReference type="PANTHER" id="PTHR43671">
    <property type="entry name" value="SERINE/THREONINE-PROTEIN KINASE NEK"/>
    <property type="match status" value="1"/>
</dbReference>
<evidence type="ECO:0000313" key="7">
    <source>
        <dbReference type="EMBL" id="KNC79770.1"/>
    </source>
</evidence>
<dbReference type="EC" id="2.7.11.1" evidence="1"/>
<evidence type="ECO:0000256" key="1">
    <source>
        <dbReference type="ARBA" id="ARBA00012513"/>
    </source>
</evidence>
<protein>
    <recommendedName>
        <fullName evidence="1">non-specific serine/threonine protein kinase</fullName>
        <ecNumber evidence="1">2.7.11.1</ecNumber>
    </recommendedName>
</protein>
<dbReference type="PROSITE" id="PS50011">
    <property type="entry name" value="PROTEIN_KINASE_DOM"/>
    <property type="match status" value="1"/>
</dbReference>
<dbReference type="RefSeq" id="XP_014153672.1">
    <property type="nucleotide sequence ID" value="XM_014298197.1"/>
</dbReference>
<evidence type="ECO:0000256" key="2">
    <source>
        <dbReference type="ARBA" id="ARBA00022679"/>
    </source>
</evidence>
<dbReference type="InterPro" id="IPR050660">
    <property type="entry name" value="NEK_Ser/Thr_kinase"/>
</dbReference>
<gene>
    <name evidence="7" type="ORF">SARC_07843</name>
</gene>
<dbReference type="AlphaFoldDB" id="A0A0L0FSL5"/>
<keyword evidence="3" id="KW-0547">Nucleotide-binding</keyword>
<accession>A0A0L0FSL5</accession>
<evidence type="ECO:0000256" key="5">
    <source>
        <dbReference type="ARBA" id="ARBA00022840"/>
    </source>
</evidence>
<dbReference type="Proteomes" id="UP000054560">
    <property type="component" value="Unassembled WGS sequence"/>
</dbReference>
<organism evidence="7 8">
    <name type="scientific">Sphaeroforma arctica JP610</name>
    <dbReference type="NCBI Taxonomy" id="667725"/>
    <lineage>
        <taxon>Eukaryota</taxon>
        <taxon>Ichthyosporea</taxon>
        <taxon>Ichthyophonida</taxon>
        <taxon>Sphaeroforma</taxon>
    </lineage>
</organism>
<dbReference type="SUPFAM" id="SSF56112">
    <property type="entry name" value="Protein kinase-like (PK-like)"/>
    <property type="match status" value="1"/>
</dbReference>
<evidence type="ECO:0000313" key="8">
    <source>
        <dbReference type="Proteomes" id="UP000054560"/>
    </source>
</evidence>
<dbReference type="EMBL" id="KQ242247">
    <property type="protein sequence ID" value="KNC79770.1"/>
    <property type="molecule type" value="Genomic_DNA"/>
</dbReference>
<dbReference type="GO" id="GO:0004674">
    <property type="term" value="F:protein serine/threonine kinase activity"/>
    <property type="evidence" value="ECO:0007669"/>
    <property type="project" value="UniProtKB-KW"/>
</dbReference>
<proteinExistence type="predicted"/>
<dbReference type="GO" id="GO:0005524">
    <property type="term" value="F:ATP binding"/>
    <property type="evidence" value="ECO:0007669"/>
    <property type="project" value="UniProtKB-KW"/>
</dbReference>
<dbReference type="OrthoDB" id="1103805at2759"/>
<dbReference type="Pfam" id="PF00069">
    <property type="entry name" value="Pkinase"/>
    <property type="match status" value="1"/>
</dbReference>
<name>A0A0L0FSL5_9EUKA</name>
<dbReference type="SMART" id="SM00220">
    <property type="entry name" value="S_TKc"/>
    <property type="match status" value="1"/>
</dbReference>
<evidence type="ECO:0000256" key="3">
    <source>
        <dbReference type="ARBA" id="ARBA00022741"/>
    </source>
</evidence>
<reference evidence="7 8" key="1">
    <citation type="submission" date="2011-02" db="EMBL/GenBank/DDBJ databases">
        <title>The Genome Sequence of Sphaeroforma arctica JP610.</title>
        <authorList>
            <consortium name="The Broad Institute Genome Sequencing Platform"/>
            <person name="Russ C."/>
            <person name="Cuomo C."/>
            <person name="Young S.K."/>
            <person name="Zeng Q."/>
            <person name="Gargeya S."/>
            <person name="Alvarado L."/>
            <person name="Berlin A."/>
            <person name="Chapman S.B."/>
            <person name="Chen Z."/>
            <person name="Freedman E."/>
            <person name="Gellesch M."/>
            <person name="Goldberg J."/>
            <person name="Griggs A."/>
            <person name="Gujja S."/>
            <person name="Heilman E."/>
            <person name="Heiman D."/>
            <person name="Howarth C."/>
            <person name="Mehta T."/>
            <person name="Neiman D."/>
            <person name="Pearson M."/>
            <person name="Roberts A."/>
            <person name="Saif S."/>
            <person name="Shea T."/>
            <person name="Shenoy N."/>
            <person name="Sisk P."/>
            <person name="Stolte C."/>
            <person name="Sykes S."/>
            <person name="White J."/>
            <person name="Yandava C."/>
            <person name="Burger G."/>
            <person name="Gray M.W."/>
            <person name="Holland P.W.H."/>
            <person name="King N."/>
            <person name="Lang F.B.F."/>
            <person name="Roger A.J."/>
            <person name="Ruiz-Trillo I."/>
            <person name="Haas B."/>
            <person name="Nusbaum C."/>
            <person name="Birren B."/>
        </authorList>
    </citation>
    <scope>NUCLEOTIDE SEQUENCE [LARGE SCALE GENOMIC DNA]</scope>
    <source>
        <strain evidence="7 8">JP610</strain>
    </source>
</reference>
<dbReference type="STRING" id="667725.A0A0L0FSL5"/>
<dbReference type="InterPro" id="IPR011009">
    <property type="entry name" value="Kinase-like_dom_sf"/>
</dbReference>
<evidence type="ECO:0000256" key="4">
    <source>
        <dbReference type="ARBA" id="ARBA00022777"/>
    </source>
</evidence>
<keyword evidence="8" id="KW-1185">Reference proteome</keyword>
<dbReference type="InterPro" id="IPR000719">
    <property type="entry name" value="Prot_kinase_dom"/>
</dbReference>
<feature type="domain" description="Protein kinase" evidence="6">
    <location>
        <begin position="1"/>
        <end position="167"/>
    </location>
</feature>